<dbReference type="RefSeq" id="WP_317635215.1">
    <property type="nucleotide sequence ID" value="NZ_AP026802.1"/>
</dbReference>
<dbReference type="EMBL" id="AP026802">
    <property type="protein sequence ID" value="BDR59421.1"/>
    <property type="molecule type" value="Genomic_DNA"/>
</dbReference>
<evidence type="ECO:0000313" key="2">
    <source>
        <dbReference type="Proteomes" id="UP001321861"/>
    </source>
</evidence>
<sequence length="152" mass="17981">MKIIPSVVQAYKLGFQNVVSQRFSFHYSKFDEFYRNFLSGILDNGYHLKGPYFYSLNNVPRDQIVDIEMFMPIEENYFQVEEYQFASYFEITNLLKTIVFGDFDITTEQSYAKLLTTIELNNLDIATPFYHVIPSNGSRYVSIYLGYFKQEE</sequence>
<keyword evidence="2" id="KW-1185">Reference proteome</keyword>
<proteinExistence type="predicted"/>
<organism evidence="1 2">
    <name type="scientific">Xylocopilactobacillus apicola</name>
    <dbReference type="NCBI Taxonomy" id="2932184"/>
    <lineage>
        <taxon>Bacteria</taxon>
        <taxon>Bacillati</taxon>
        <taxon>Bacillota</taxon>
        <taxon>Bacilli</taxon>
        <taxon>Lactobacillales</taxon>
        <taxon>Lactobacillaceae</taxon>
        <taxon>Xylocopilactobacillus</taxon>
    </lineage>
</organism>
<dbReference type="AlphaFoldDB" id="A0AAU9D3L4"/>
<dbReference type="Proteomes" id="UP001321861">
    <property type="component" value="Chromosome"/>
</dbReference>
<reference evidence="1 2" key="1">
    <citation type="journal article" date="2023" name="Microbiol. Spectr.">
        <title>Symbiosis of Carpenter Bees with Uncharacterized Lactic Acid Bacteria Showing NAD Auxotrophy.</title>
        <authorList>
            <person name="Kawasaki S."/>
            <person name="Ozawa K."/>
            <person name="Mori T."/>
            <person name="Yamamoto A."/>
            <person name="Ito M."/>
            <person name="Ohkuma M."/>
            <person name="Sakamoto M."/>
            <person name="Matsutani M."/>
        </authorList>
    </citation>
    <scope>NUCLEOTIDE SEQUENCE [LARGE SCALE GENOMIC DNA]</scope>
    <source>
        <strain evidence="1 2">XA3</strain>
    </source>
</reference>
<name>A0AAU9D3L4_9LACO</name>
<gene>
    <name evidence="1" type="ORF">XA3_18620</name>
</gene>
<dbReference type="KEGG" id="xap:XA3_18620"/>
<accession>A0AAU9D3L4</accession>
<evidence type="ECO:0008006" key="3">
    <source>
        <dbReference type="Google" id="ProtNLM"/>
    </source>
</evidence>
<evidence type="ECO:0000313" key="1">
    <source>
        <dbReference type="EMBL" id="BDR59421.1"/>
    </source>
</evidence>
<protein>
    <recommendedName>
        <fullName evidence="3">DUF5085 domain-containing protein</fullName>
    </recommendedName>
</protein>
<dbReference type="InterPro" id="IPR031664">
    <property type="entry name" value="DUF5085"/>
</dbReference>
<dbReference type="Pfam" id="PF16895">
    <property type="entry name" value="DUF5085"/>
    <property type="match status" value="1"/>
</dbReference>